<evidence type="ECO:0000313" key="3">
    <source>
        <dbReference type="Proteomes" id="UP000712281"/>
    </source>
</evidence>
<evidence type="ECO:0000256" key="1">
    <source>
        <dbReference type="SAM" id="MobiDB-lite"/>
    </source>
</evidence>
<dbReference type="EMBL" id="QGKW02001911">
    <property type="protein sequence ID" value="KAF2566263.1"/>
    <property type="molecule type" value="Genomic_DNA"/>
</dbReference>
<dbReference type="AlphaFoldDB" id="A0A8S9I9U6"/>
<accession>A0A8S9I9U6</accession>
<feature type="region of interest" description="Disordered" evidence="1">
    <location>
        <begin position="1"/>
        <end position="36"/>
    </location>
</feature>
<protein>
    <submittedName>
        <fullName evidence="2">Uncharacterized protein</fullName>
    </submittedName>
</protein>
<dbReference type="Proteomes" id="UP000712281">
    <property type="component" value="Unassembled WGS sequence"/>
</dbReference>
<reference evidence="2" key="1">
    <citation type="submission" date="2019-12" db="EMBL/GenBank/DDBJ databases">
        <title>Genome sequencing and annotation of Brassica cretica.</title>
        <authorList>
            <person name="Studholme D.J."/>
            <person name="Sarris P.F."/>
        </authorList>
    </citation>
    <scope>NUCLEOTIDE SEQUENCE</scope>
    <source>
        <strain evidence="2">PFS-001/15</strain>
        <tissue evidence="2">Leaf</tissue>
    </source>
</reference>
<name>A0A8S9I9U6_BRACR</name>
<sequence length="77" mass="8145">METMIDGGKTGELGWLSVSPSKLGRSGGKDHVNQNIGSPSRFAILATEEGQADTSEGNDSNIIEKVIEEGEIPDIET</sequence>
<organism evidence="2 3">
    <name type="scientific">Brassica cretica</name>
    <name type="common">Mustard</name>
    <dbReference type="NCBI Taxonomy" id="69181"/>
    <lineage>
        <taxon>Eukaryota</taxon>
        <taxon>Viridiplantae</taxon>
        <taxon>Streptophyta</taxon>
        <taxon>Embryophyta</taxon>
        <taxon>Tracheophyta</taxon>
        <taxon>Spermatophyta</taxon>
        <taxon>Magnoliopsida</taxon>
        <taxon>eudicotyledons</taxon>
        <taxon>Gunneridae</taxon>
        <taxon>Pentapetalae</taxon>
        <taxon>rosids</taxon>
        <taxon>malvids</taxon>
        <taxon>Brassicales</taxon>
        <taxon>Brassicaceae</taxon>
        <taxon>Brassiceae</taxon>
        <taxon>Brassica</taxon>
    </lineage>
</organism>
<proteinExistence type="predicted"/>
<gene>
    <name evidence="2" type="ORF">F2Q68_00026185</name>
</gene>
<comment type="caution">
    <text evidence="2">The sequence shown here is derived from an EMBL/GenBank/DDBJ whole genome shotgun (WGS) entry which is preliminary data.</text>
</comment>
<evidence type="ECO:0000313" key="2">
    <source>
        <dbReference type="EMBL" id="KAF2566263.1"/>
    </source>
</evidence>